<gene>
    <name evidence="1" type="ORF">QLQ12_10130</name>
</gene>
<name>A0ABT6WGU9_9ACTN</name>
<organism evidence="1 2">
    <name type="scientific">Actinoplanes sandaracinus</name>
    <dbReference type="NCBI Taxonomy" id="3045177"/>
    <lineage>
        <taxon>Bacteria</taxon>
        <taxon>Bacillati</taxon>
        <taxon>Actinomycetota</taxon>
        <taxon>Actinomycetes</taxon>
        <taxon>Micromonosporales</taxon>
        <taxon>Micromonosporaceae</taxon>
        <taxon>Actinoplanes</taxon>
    </lineage>
</organism>
<reference evidence="1 2" key="1">
    <citation type="submission" date="2023-05" db="EMBL/GenBank/DDBJ databases">
        <title>Actinoplanes sp. NEAU-A12 genome sequencing.</title>
        <authorList>
            <person name="Wang Z.-S."/>
        </authorList>
    </citation>
    <scope>NUCLEOTIDE SEQUENCE [LARGE SCALE GENOMIC DNA]</scope>
    <source>
        <strain evidence="1 2">NEAU-A12</strain>
    </source>
</reference>
<sequence>MAAGTTLARLADEFVAAMREHGLHIDRPAVEQEMRERIAAIADRLRLDPQTVLRDHVRDGWGRQMSAAVIQQIHGERLLDADMPPGASPTAR</sequence>
<protein>
    <submittedName>
        <fullName evidence="1">Uncharacterized protein</fullName>
    </submittedName>
</protein>
<proteinExistence type="predicted"/>
<dbReference type="RefSeq" id="WP_282758883.1">
    <property type="nucleotide sequence ID" value="NZ_JASCTH010000005.1"/>
</dbReference>
<evidence type="ECO:0000313" key="2">
    <source>
        <dbReference type="Proteomes" id="UP001241758"/>
    </source>
</evidence>
<dbReference type="Proteomes" id="UP001241758">
    <property type="component" value="Unassembled WGS sequence"/>
</dbReference>
<keyword evidence="2" id="KW-1185">Reference proteome</keyword>
<comment type="caution">
    <text evidence="1">The sequence shown here is derived from an EMBL/GenBank/DDBJ whole genome shotgun (WGS) entry which is preliminary data.</text>
</comment>
<accession>A0ABT6WGU9</accession>
<dbReference type="EMBL" id="JASCTH010000005">
    <property type="protein sequence ID" value="MDI6098957.1"/>
    <property type="molecule type" value="Genomic_DNA"/>
</dbReference>
<evidence type="ECO:0000313" key="1">
    <source>
        <dbReference type="EMBL" id="MDI6098957.1"/>
    </source>
</evidence>